<dbReference type="Proteomes" id="UP001176941">
    <property type="component" value="Chromosome 30"/>
</dbReference>
<accession>A0ABN8ZAV1</accession>
<protein>
    <submittedName>
        <fullName evidence="1">Uncharacterized protein</fullName>
    </submittedName>
</protein>
<proteinExistence type="predicted"/>
<evidence type="ECO:0000313" key="2">
    <source>
        <dbReference type="Proteomes" id="UP001176941"/>
    </source>
</evidence>
<name>A0ABN8ZAV1_RANTA</name>
<organism evidence="1 2">
    <name type="scientific">Rangifer tarandus platyrhynchus</name>
    <name type="common">Svalbard reindeer</name>
    <dbReference type="NCBI Taxonomy" id="3082113"/>
    <lineage>
        <taxon>Eukaryota</taxon>
        <taxon>Metazoa</taxon>
        <taxon>Chordata</taxon>
        <taxon>Craniata</taxon>
        <taxon>Vertebrata</taxon>
        <taxon>Euteleostomi</taxon>
        <taxon>Mammalia</taxon>
        <taxon>Eutheria</taxon>
        <taxon>Laurasiatheria</taxon>
        <taxon>Artiodactyla</taxon>
        <taxon>Ruminantia</taxon>
        <taxon>Pecora</taxon>
        <taxon>Cervidae</taxon>
        <taxon>Odocoileinae</taxon>
        <taxon>Rangifer</taxon>
    </lineage>
</organism>
<reference evidence="1" key="1">
    <citation type="submission" date="2023-04" db="EMBL/GenBank/DDBJ databases">
        <authorList>
            <consortium name="ELIXIR-Norway"/>
        </authorList>
    </citation>
    <scope>NUCLEOTIDE SEQUENCE [LARGE SCALE GENOMIC DNA]</scope>
</reference>
<evidence type="ECO:0000313" key="1">
    <source>
        <dbReference type="EMBL" id="CAI9171030.1"/>
    </source>
</evidence>
<keyword evidence="2" id="KW-1185">Reference proteome</keyword>
<dbReference type="EMBL" id="OX459966">
    <property type="protein sequence ID" value="CAI9171030.1"/>
    <property type="molecule type" value="Genomic_DNA"/>
</dbReference>
<sequence>MKEMQISDSAQSEYSNDRKIVGRKFASQISRRLEELDGVIASHDAKKRDFFQRGWRQISLKKIQPLKCYSPAVLIPWLLVNTVLFQVAAMHELCQEYPGVESWDASP</sequence>
<gene>
    <name evidence="1" type="ORF">MRATA1EN1_LOCUS19992</name>
</gene>